<dbReference type="Proteomes" id="UP001360953">
    <property type="component" value="Unassembled WGS sequence"/>
</dbReference>
<name>A0ABR1LKW3_9PEZI</name>
<proteinExistence type="predicted"/>
<organism evidence="1 2">
    <name type="scientific">Phyllosticta citribraziliensis</name>
    <dbReference type="NCBI Taxonomy" id="989973"/>
    <lineage>
        <taxon>Eukaryota</taxon>
        <taxon>Fungi</taxon>
        <taxon>Dikarya</taxon>
        <taxon>Ascomycota</taxon>
        <taxon>Pezizomycotina</taxon>
        <taxon>Dothideomycetes</taxon>
        <taxon>Dothideomycetes incertae sedis</taxon>
        <taxon>Botryosphaeriales</taxon>
        <taxon>Phyllostictaceae</taxon>
        <taxon>Phyllosticta</taxon>
    </lineage>
</organism>
<evidence type="ECO:0000313" key="2">
    <source>
        <dbReference type="Proteomes" id="UP001360953"/>
    </source>
</evidence>
<reference evidence="1 2" key="1">
    <citation type="submission" date="2024-04" db="EMBL/GenBank/DDBJ databases">
        <title>Phyllosticta paracitricarpa is synonymous to the EU quarantine fungus P. citricarpa based on phylogenomic analyses.</title>
        <authorList>
            <consortium name="Lawrence Berkeley National Laboratory"/>
            <person name="Van ingen-buijs V.A."/>
            <person name="Van westerhoven A.C."/>
            <person name="Haridas S."/>
            <person name="Skiadas P."/>
            <person name="Martin F."/>
            <person name="Groenewald J.Z."/>
            <person name="Crous P.W."/>
            <person name="Seidl M.F."/>
        </authorList>
    </citation>
    <scope>NUCLEOTIDE SEQUENCE [LARGE SCALE GENOMIC DNA]</scope>
    <source>
        <strain evidence="1 2">CPC 17464</strain>
    </source>
</reference>
<evidence type="ECO:0000313" key="1">
    <source>
        <dbReference type="EMBL" id="KAK7535841.1"/>
    </source>
</evidence>
<dbReference type="RefSeq" id="XP_066654257.1">
    <property type="nucleotide sequence ID" value="XM_066800437.1"/>
</dbReference>
<keyword evidence="2" id="KW-1185">Reference proteome</keyword>
<comment type="caution">
    <text evidence="1">The sequence shown here is derived from an EMBL/GenBank/DDBJ whole genome shotgun (WGS) entry which is preliminary data.</text>
</comment>
<sequence>MRATLTPPPCPLDAALRCAAPHRLAAALSEGPHGTWKRTAQQPSVRYFLCLHATMDQKGIVGARPRTQGLRARRLCNLLPRTRSRFRRPVPVPIPAFPSSSVRVSSGAAAPGQTRPRHDSTATYMHTCAAADFIIAPPLRMHARAPPAGRLPASPQIAPADHLISSVALLNVTVDLRFRSGLPCAIRAACRAAPRRRLCALYVRRGGARCTTWAVGLREQLGVSAADSGRCGERAKARSVDPVIEKQRVQSSLGLVRSGAREGQKSGA</sequence>
<gene>
    <name evidence="1" type="ORF">J3D65DRAFT_626443</name>
</gene>
<dbReference type="EMBL" id="JBBPEH010000007">
    <property type="protein sequence ID" value="KAK7535841.1"/>
    <property type="molecule type" value="Genomic_DNA"/>
</dbReference>
<accession>A0ABR1LKW3</accession>
<dbReference type="GeneID" id="92033343"/>
<protein>
    <submittedName>
        <fullName evidence="1">Uncharacterized protein</fullName>
    </submittedName>
</protein>